<gene>
    <name evidence="3" type="ORF">K491DRAFT_776895</name>
</gene>
<feature type="domain" description="BTB" evidence="2">
    <location>
        <begin position="21"/>
        <end position="93"/>
    </location>
</feature>
<feature type="compositionally biased region" description="Basic and acidic residues" evidence="1">
    <location>
        <begin position="201"/>
        <end position="210"/>
    </location>
</feature>
<dbReference type="Gene3D" id="3.30.710.10">
    <property type="entry name" value="Potassium Channel Kv1.1, Chain A"/>
    <property type="match status" value="1"/>
</dbReference>
<dbReference type="OrthoDB" id="1022638at2759"/>
<accession>A0A6A6TCS8</accession>
<dbReference type="PROSITE" id="PS50097">
    <property type="entry name" value="BTB"/>
    <property type="match status" value="1"/>
</dbReference>
<dbReference type="Proteomes" id="UP000799324">
    <property type="component" value="Unassembled WGS sequence"/>
</dbReference>
<dbReference type="InterPro" id="IPR000210">
    <property type="entry name" value="BTB/POZ_dom"/>
</dbReference>
<evidence type="ECO:0000259" key="2">
    <source>
        <dbReference type="PROSITE" id="PS50097"/>
    </source>
</evidence>
<organism evidence="3 4">
    <name type="scientific">Lophiostoma macrostomum CBS 122681</name>
    <dbReference type="NCBI Taxonomy" id="1314788"/>
    <lineage>
        <taxon>Eukaryota</taxon>
        <taxon>Fungi</taxon>
        <taxon>Dikarya</taxon>
        <taxon>Ascomycota</taxon>
        <taxon>Pezizomycotina</taxon>
        <taxon>Dothideomycetes</taxon>
        <taxon>Pleosporomycetidae</taxon>
        <taxon>Pleosporales</taxon>
        <taxon>Lophiostomataceae</taxon>
        <taxon>Lophiostoma</taxon>
    </lineage>
</organism>
<evidence type="ECO:0000256" key="1">
    <source>
        <dbReference type="SAM" id="MobiDB-lite"/>
    </source>
</evidence>
<reference evidence="3" key="1">
    <citation type="journal article" date="2020" name="Stud. Mycol.">
        <title>101 Dothideomycetes genomes: a test case for predicting lifestyles and emergence of pathogens.</title>
        <authorList>
            <person name="Haridas S."/>
            <person name="Albert R."/>
            <person name="Binder M."/>
            <person name="Bloem J."/>
            <person name="Labutti K."/>
            <person name="Salamov A."/>
            <person name="Andreopoulos B."/>
            <person name="Baker S."/>
            <person name="Barry K."/>
            <person name="Bills G."/>
            <person name="Bluhm B."/>
            <person name="Cannon C."/>
            <person name="Castanera R."/>
            <person name="Culley D."/>
            <person name="Daum C."/>
            <person name="Ezra D."/>
            <person name="Gonzalez J."/>
            <person name="Henrissat B."/>
            <person name="Kuo A."/>
            <person name="Liang C."/>
            <person name="Lipzen A."/>
            <person name="Lutzoni F."/>
            <person name="Magnuson J."/>
            <person name="Mondo S."/>
            <person name="Nolan M."/>
            <person name="Ohm R."/>
            <person name="Pangilinan J."/>
            <person name="Park H.-J."/>
            <person name="Ramirez L."/>
            <person name="Alfaro M."/>
            <person name="Sun H."/>
            <person name="Tritt A."/>
            <person name="Yoshinaga Y."/>
            <person name="Zwiers L.-H."/>
            <person name="Turgeon B."/>
            <person name="Goodwin S."/>
            <person name="Spatafora J."/>
            <person name="Crous P."/>
            <person name="Grigoriev I."/>
        </authorList>
    </citation>
    <scope>NUCLEOTIDE SEQUENCE</scope>
    <source>
        <strain evidence="3">CBS 122681</strain>
    </source>
</reference>
<keyword evidence="4" id="KW-1185">Reference proteome</keyword>
<dbReference type="CDD" id="cd18186">
    <property type="entry name" value="BTB_POZ_ZBTB_KLHL-like"/>
    <property type="match status" value="1"/>
</dbReference>
<protein>
    <recommendedName>
        <fullName evidence="2">BTB domain-containing protein</fullName>
    </recommendedName>
</protein>
<evidence type="ECO:0000313" key="3">
    <source>
        <dbReference type="EMBL" id="KAF2657829.1"/>
    </source>
</evidence>
<dbReference type="SUPFAM" id="SSF54695">
    <property type="entry name" value="POZ domain"/>
    <property type="match status" value="1"/>
</dbReference>
<dbReference type="Pfam" id="PF00651">
    <property type="entry name" value="BTB"/>
    <property type="match status" value="1"/>
</dbReference>
<proteinExistence type="predicted"/>
<name>A0A6A6TCS8_9PLEO</name>
<feature type="region of interest" description="Disordered" evidence="1">
    <location>
        <begin position="201"/>
        <end position="223"/>
    </location>
</feature>
<evidence type="ECO:0000313" key="4">
    <source>
        <dbReference type="Proteomes" id="UP000799324"/>
    </source>
</evidence>
<dbReference type="InterPro" id="IPR011333">
    <property type="entry name" value="SKP1/BTB/POZ_sf"/>
</dbReference>
<dbReference type="PANTHER" id="PTHR47843:SF2">
    <property type="entry name" value="BTB DOMAIN-CONTAINING PROTEIN"/>
    <property type="match status" value="1"/>
</dbReference>
<sequence length="223" mass="25099">MQQIEDPRVEKDRVVSAFHTAILKVIVGEDGDQQKTFLVHEGVICLRSKFFHNALNGEWIESTERAVKSPDDAPAVFEHYLQLLYAGSIPILGQDRQFDDLTKVYVLAEKLMDIRSKNKIVSAMLARSKVNFPFMSAVAALYSGTPESSPARRLYVDVCASSGNLTADAFGISAKTLPHEFHIDLGRVMLSQRHLFKSNIEKSHERPEEYMEKEEQEGVSSNN</sequence>
<dbReference type="PANTHER" id="PTHR47843">
    <property type="entry name" value="BTB DOMAIN-CONTAINING PROTEIN-RELATED"/>
    <property type="match status" value="1"/>
</dbReference>
<dbReference type="EMBL" id="MU004321">
    <property type="protein sequence ID" value="KAF2657829.1"/>
    <property type="molecule type" value="Genomic_DNA"/>
</dbReference>
<dbReference type="AlphaFoldDB" id="A0A6A6TCS8"/>